<organism evidence="5 6">
    <name type="scientific">Anaerostipes hadrus</name>
    <dbReference type="NCBI Taxonomy" id="649756"/>
    <lineage>
        <taxon>Bacteria</taxon>
        <taxon>Bacillati</taxon>
        <taxon>Bacillota</taxon>
        <taxon>Clostridia</taxon>
        <taxon>Lachnospirales</taxon>
        <taxon>Lachnospiraceae</taxon>
        <taxon>Anaerostipes</taxon>
    </lineage>
</organism>
<evidence type="ECO:0000313" key="6">
    <source>
        <dbReference type="Proteomes" id="UP000095564"/>
    </source>
</evidence>
<dbReference type="EMBL" id="CZAU01000044">
    <property type="protein sequence ID" value="CUQ13700.1"/>
    <property type="molecule type" value="Genomic_DNA"/>
</dbReference>
<evidence type="ECO:0000259" key="4">
    <source>
        <dbReference type="Pfam" id="PF00535"/>
    </source>
</evidence>
<dbReference type="Gene3D" id="3.90.550.10">
    <property type="entry name" value="Spore Coat Polysaccharide Biosynthesis Protein SpsA, Chain A"/>
    <property type="match status" value="1"/>
</dbReference>
<dbReference type="InterPro" id="IPR050834">
    <property type="entry name" value="Glycosyltransf_2"/>
</dbReference>
<sequence>MPKVSVIMGVHNCKNVELLRKSINSILNQTFEDLEFIICDDGSTDDTLKILNDIKRLDERIKIETYSENRGLAYALNHCIKVAKGDFIARQDDDDISEIDRIEKQMKFLNGHQEYDIIGTNALVFDTKGVWGEYKNDEKPNIKSFLWNSPFLHPSVIMRKEALERVDGYRISKETKRCEDYDLFMRMYASGSKGYNIQENLYQYKIEIGEKKYRPMKDRIDEAVVRYKGFCKLGVMPKGFIYVIKPIILGLIPQKIFKKIRKNQYLN</sequence>
<dbReference type="InterPro" id="IPR001173">
    <property type="entry name" value="Glyco_trans_2-like"/>
</dbReference>
<name>A0A174U253_ANAHA</name>
<accession>A0A174U253</accession>
<comment type="similarity">
    <text evidence="1">Belongs to the glycosyltransferase 2 family.</text>
</comment>
<dbReference type="InterPro" id="IPR029044">
    <property type="entry name" value="Nucleotide-diphossugar_trans"/>
</dbReference>
<dbReference type="PANTHER" id="PTHR43685">
    <property type="entry name" value="GLYCOSYLTRANSFERASE"/>
    <property type="match status" value="1"/>
</dbReference>
<keyword evidence="2" id="KW-0328">Glycosyltransferase</keyword>
<dbReference type="PANTHER" id="PTHR43685:SF5">
    <property type="entry name" value="GLYCOSYLTRANSFERASE EPSE-RELATED"/>
    <property type="match status" value="1"/>
</dbReference>
<protein>
    <submittedName>
        <fullName evidence="5">Spore coat polysaccharide biosynthesis protein spsA</fullName>
    </submittedName>
</protein>
<evidence type="ECO:0000256" key="2">
    <source>
        <dbReference type="ARBA" id="ARBA00022676"/>
    </source>
</evidence>
<proteinExistence type="inferred from homology"/>
<evidence type="ECO:0000313" key="5">
    <source>
        <dbReference type="EMBL" id="CUQ13700.1"/>
    </source>
</evidence>
<evidence type="ECO:0000256" key="3">
    <source>
        <dbReference type="ARBA" id="ARBA00022679"/>
    </source>
</evidence>
<dbReference type="SUPFAM" id="SSF53448">
    <property type="entry name" value="Nucleotide-diphospho-sugar transferases"/>
    <property type="match status" value="1"/>
</dbReference>
<keyword evidence="3" id="KW-0808">Transferase</keyword>
<evidence type="ECO:0000256" key="1">
    <source>
        <dbReference type="ARBA" id="ARBA00006739"/>
    </source>
</evidence>
<dbReference type="RefSeq" id="WP_055162132.1">
    <property type="nucleotide sequence ID" value="NZ_CZAU01000044.1"/>
</dbReference>
<dbReference type="OrthoDB" id="9815829at2"/>
<reference evidence="5 6" key="1">
    <citation type="submission" date="2015-09" db="EMBL/GenBank/DDBJ databases">
        <authorList>
            <consortium name="Pathogen Informatics"/>
        </authorList>
    </citation>
    <scope>NUCLEOTIDE SEQUENCE [LARGE SCALE GENOMIC DNA]</scope>
    <source>
        <strain evidence="5 6">2789STDY5834908</strain>
    </source>
</reference>
<dbReference type="AlphaFoldDB" id="A0A174U253"/>
<dbReference type="Pfam" id="PF00535">
    <property type="entry name" value="Glycos_transf_2"/>
    <property type="match status" value="1"/>
</dbReference>
<gene>
    <name evidence="5" type="primary">spsA_2</name>
    <name evidence="5" type="ORF">ERS852520_03160</name>
</gene>
<dbReference type="Proteomes" id="UP000095564">
    <property type="component" value="Unassembled WGS sequence"/>
</dbReference>
<dbReference type="GO" id="GO:0016757">
    <property type="term" value="F:glycosyltransferase activity"/>
    <property type="evidence" value="ECO:0007669"/>
    <property type="project" value="UniProtKB-KW"/>
</dbReference>
<feature type="domain" description="Glycosyltransferase 2-like" evidence="4">
    <location>
        <begin position="5"/>
        <end position="165"/>
    </location>
</feature>